<feature type="domain" description="MTTase N-terminal" evidence="13">
    <location>
        <begin position="1"/>
        <end position="115"/>
    </location>
</feature>
<dbReference type="GO" id="GO:0046872">
    <property type="term" value="F:metal ion binding"/>
    <property type="evidence" value="ECO:0007669"/>
    <property type="project" value="UniProtKB-KW"/>
</dbReference>
<keyword evidence="8" id="KW-0411">Iron-sulfur</keyword>
<dbReference type="Gene3D" id="3.30.750.210">
    <property type="match status" value="1"/>
</dbReference>
<evidence type="ECO:0000256" key="9">
    <source>
        <dbReference type="ARBA" id="ARBA00033765"/>
    </source>
</evidence>
<evidence type="ECO:0000256" key="4">
    <source>
        <dbReference type="ARBA" id="ARBA00022679"/>
    </source>
</evidence>
<dbReference type="PANTHER" id="PTHR43020:SF2">
    <property type="entry name" value="MITOCHONDRIAL TRNA METHYLTHIOTRANSFERASE CDK5RAP1"/>
    <property type="match status" value="1"/>
</dbReference>
<evidence type="ECO:0000256" key="7">
    <source>
        <dbReference type="ARBA" id="ARBA00023004"/>
    </source>
</evidence>
<evidence type="ECO:0000256" key="2">
    <source>
        <dbReference type="ARBA" id="ARBA00003234"/>
    </source>
</evidence>
<dbReference type="Gene3D" id="3.40.50.12160">
    <property type="entry name" value="Methylthiotransferase, N-terminal domain"/>
    <property type="match status" value="1"/>
</dbReference>
<comment type="caution">
    <text evidence="15">The sequence shown here is derived from an EMBL/GenBank/DDBJ whole genome shotgun (WGS) entry which is preliminary data.</text>
</comment>
<dbReference type="InterPro" id="IPR005839">
    <property type="entry name" value="Methylthiotransferase"/>
</dbReference>
<dbReference type="STRING" id="1801672.A2896_02520"/>
<gene>
    <name evidence="15" type="ORF">A2896_02520</name>
</gene>
<proteinExistence type="predicted"/>
<accession>A0A1G2EG05</accession>
<evidence type="ECO:0000256" key="10">
    <source>
        <dbReference type="ARBA" id="ARBA00068570"/>
    </source>
</evidence>
<dbReference type="Pfam" id="PF04055">
    <property type="entry name" value="Radical_SAM"/>
    <property type="match status" value="1"/>
</dbReference>
<dbReference type="FunFam" id="3.40.50.12160:FF:000003">
    <property type="entry name" value="CDK5 regulatory subunit-associated protein 1"/>
    <property type="match status" value="1"/>
</dbReference>
<evidence type="ECO:0000256" key="3">
    <source>
        <dbReference type="ARBA" id="ARBA00022485"/>
    </source>
</evidence>
<dbReference type="GO" id="GO:0035597">
    <property type="term" value="F:tRNA-2-methylthio-N(6)-dimethylallyladenosine(37) synthase activity"/>
    <property type="evidence" value="ECO:0007669"/>
    <property type="project" value="UniProtKB-EC"/>
</dbReference>
<feature type="domain" description="Radical SAM core" evidence="14">
    <location>
        <begin position="100"/>
        <end position="328"/>
    </location>
</feature>
<dbReference type="InterPro" id="IPR013848">
    <property type="entry name" value="Methylthiotransferase_N"/>
</dbReference>
<evidence type="ECO:0000259" key="14">
    <source>
        <dbReference type="PROSITE" id="PS51918"/>
    </source>
</evidence>
<dbReference type="AlphaFoldDB" id="A0A1G2EG05"/>
<reference evidence="15 16" key="1">
    <citation type="journal article" date="2016" name="Nat. Commun.">
        <title>Thousands of microbial genomes shed light on interconnected biogeochemical processes in an aquifer system.</title>
        <authorList>
            <person name="Anantharaman K."/>
            <person name="Brown C.T."/>
            <person name="Hug L.A."/>
            <person name="Sharon I."/>
            <person name="Castelle C.J."/>
            <person name="Probst A.J."/>
            <person name="Thomas B.C."/>
            <person name="Singh A."/>
            <person name="Wilkins M.J."/>
            <person name="Karaoz U."/>
            <person name="Brodie E.L."/>
            <person name="Williams K.H."/>
            <person name="Hubbard S.S."/>
            <person name="Banfield J.F."/>
        </authorList>
    </citation>
    <scope>NUCLEOTIDE SEQUENCE [LARGE SCALE GENOMIC DNA]</scope>
</reference>
<keyword evidence="7" id="KW-0408">Iron</keyword>
<keyword evidence="6" id="KW-0479">Metal-binding</keyword>
<evidence type="ECO:0000256" key="5">
    <source>
        <dbReference type="ARBA" id="ARBA00022691"/>
    </source>
</evidence>
<evidence type="ECO:0000256" key="1">
    <source>
        <dbReference type="ARBA" id="ARBA00001966"/>
    </source>
</evidence>
<dbReference type="SMART" id="SM00729">
    <property type="entry name" value="Elp3"/>
    <property type="match status" value="1"/>
</dbReference>
<dbReference type="Pfam" id="PF00919">
    <property type="entry name" value="UPF0004"/>
    <property type="match status" value="1"/>
</dbReference>
<dbReference type="InterPro" id="IPR006638">
    <property type="entry name" value="Elp3/MiaA/NifB-like_rSAM"/>
</dbReference>
<dbReference type="GO" id="GO:0005829">
    <property type="term" value="C:cytosol"/>
    <property type="evidence" value="ECO:0007669"/>
    <property type="project" value="TreeGrafter"/>
</dbReference>
<dbReference type="SFLD" id="SFLDS00029">
    <property type="entry name" value="Radical_SAM"/>
    <property type="match status" value="1"/>
</dbReference>
<dbReference type="EC" id="2.8.4.3" evidence="9"/>
<evidence type="ECO:0000313" key="15">
    <source>
        <dbReference type="EMBL" id="OGZ24729.1"/>
    </source>
</evidence>
<protein>
    <recommendedName>
        <fullName evidence="10">tRNA-2-methylthio-N(6)-dimethylallyladenosine synthase</fullName>
        <ecNumber evidence="9">2.8.4.3</ecNumber>
    </recommendedName>
    <alternativeName>
        <fullName evidence="12">(Dimethylallyl)adenosine tRNA methylthiotransferase MiaB</fullName>
    </alternativeName>
    <alternativeName>
        <fullName evidence="11">tRNA-i(6)A37 methylthiotransferase</fullName>
    </alternativeName>
</protein>
<dbReference type="PANTHER" id="PTHR43020">
    <property type="entry name" value="CDK5 REGULATORY SUBUNIT-ASSOCIATED PROTEIN 1"/>
    <property type="match status" value="1"/>
</dbReference>
<dbReference type="InterPro" id="IPR007197">
    <property type="entry name" value="rSAM"/>
</dbReference>
<organism evidence="15 16">
    <name type="scientific">Candidatus Nealsonbacteria bacterium RIFCSPLOWO2_01_FULL_43_32</name>
    <dbReference type="NCBI Taxonomy" id="1801672"/>
    <lineage>
        <taxon>Bacteria</taxon>
        <taxon>Candidatus Nealsoniibacteriota</taxon>
    </lineage>
</organism>
<keyword evidence="4" id="KW-0808">Transferase</keyword>
<dbReference type="PROSITE" id="PS01278">
    <property type="entry name" value="MTTASE_RADICAL"/>
    <property type="match status" value="1"/>
</dbReference>
<dbReference type="SUPFAM" id="SSF102114">
    <property type="entry name" value="Radical SAM enzymes"/>
    <property type="match status" value="1"/>
</dbReference>
<evidence type="ECO:0000256" key="6">
    <source>
        <dbReference type="ARBA" id="ARBA00022723"/>
    </source>
</evidence>
<dbReference type="InterPro" id="IPR058240">
    <property type="entry name" value="rSAM_sf"/>
</dbReference>
<dbReference type="InterPro" id="IPR038135">
    <property type="entry name" value="Methylthiotransferase_N_sf"/>
</dbReference>
<dbReference type="PROSITE" id="PS51918">
    <property type="entry name" value="RADICAL_SAM"/>
    <property type="match status" value="1"/>
</dbReference>
<dbReference type="NCBIfam" id="TIGR00089">
    <property type="entry name" value="MiaB/RimO family radical SAM methylthiotransferase"/>
    <property type="match status" value="1"/>
</dbReference>
<dbReference type="Proteomes" id="UP000178647">
    <property type="component" value="Unassembled WGS sequence"/>
</dbReference>
<dbReference type="Gene3D" id="3.30.750.200">
    <property type="match status" value="1"/>
</dbReference>
<evidence type="ECO:0000313" key="16">
    <source>
        <dbReference type="Proteomes" id="UP000178647"/>
    </source>
</evidence>
<dbReference type="EMBL" id="MHMH01000006">
    <property type="protein sequence ID" value="OGZ24729.1"/>
    <property type="molecule type" value="Genomic_DNA"/>
</dbReference>
<dbReference type="FunFam" id="3.80.30.20:FF:000001">
    <property type="entry name" value="tRNA-2-methylthio-N(6)-dimethylallyladenosine synthase 2"/>
    <property type="match status" value="1"/>
</dbReference>
<dbReference type="SFLD" id="SFLDG01082">
    <property type="entry name" value="B12-binding_domain_containing"/>
    <property type="match status" value="1"/>
</dbReference>
<evidence type="ECO:0000256" key="11">
    <source>
        <dbReference type="ARBA" id="ARBA00080698"/>
    </source>
</evidence>
<sequence length="328" mass="37393">MRYHLITYGCQMNQADSEKIAASLEKKGYKKARLGRADLIVVNMCSVRQSAADRVFGLNQKLSKLKSQNSNLKIILTGCVLKKDREKFRKFFDEIKKMPQRNCPSALIPISHGCNNFCTYCVVPLARGKLVCLSHQIVLKEVKKAAEAGFKEIWLLGQNVNDYQSPADASINFAKLLKMANDIPGDFSIRFMSPHPRNFTDELISVMAESEKVAKYLNLPVQSGDSRILKKMRRPYTMKQYKDLVGKIRKKIPNINLSTDVIVGFPGETRNQFKNTTKLFKEIKFDIAYVAKYSPRPGTAAFRLKDNVAPDEKKRREKILRKLTKHPS</sequence>
<dbReference type="PROSITE" id="PS51449">
    <property type="entry name" value="MTTASE_N"/>
    <property type="match status" value="1"/>
</dbReference>
<keyword evidence="5" id="KW-0949">S-adenosyl-L-methionine</keyword>
<keyword evidence="3" id="KW-0004">4Fe-4S</keyword>
<evidence type="ECO:0000256" key="12">
    <source>
        <dbReference type="ARBA" id="ARBA00081141"/>
    </source>
</evidence>
<evidence type="ECO:0000259" key="13">
    <source>
        <dbReference type="PROSITE" id="PS51449"/>
    </source>
</evidence>
<evidence type="ECO:0000256" key="8">
    <source>
        <dbReference type="ARBA" id="ARBA00023014"/>
    </source>
</evidence>
<comment type="function">
    <text evidence="2">Catalyzes the methylthiolation of N6-(dimethylallyl)adenosine (i(6)A), leading to the formation of 2-methylthio-N6-(dimethylallyl)adenosine (ms(2)i(6)A) at position 37 in tRNAs that read codons beginning with uridine.</text>
</comment>
<name>A0A1G2EG05_9BACT</name>
<dbReference type="CDD" id="cd01335">
    <property type="entry name" value="Radical_SAM"/>
    <property type="match status" value="1"/>
</dbReference>
<dbReference type="InterPro" id="IPR020612">
    <property type="entry name" value="Methylthiotransferase_CS"/>
</dbReference>
<dbReference type="GO" id="GO:0051539">
    <property type="term" value="F:4 iron, 4 sulfur cluster binding"/>
    <property type="evidence" value="ECO:0007669"/>
    <property type="project" value="UniProtKB-KW"/>
</dbReference>
<comment type="cofactor">
    <cofactor evidence="1">
        <name>[4Fe-4S] cluster</name>
        <dbReference type="ChEBI" id="CHEBI:49883"/>
    </cofactor>
</comment>